<dbReference type="OrthoDB" id="9796017at2"/>
<keyword evidence="6 8" id="KW-1133">Transmembrane helix</keyword>
<dbReference type="PANTHER" id="PTHR30413">
    <property type="entry name" value="INNER MEMBRANE TRANSPORT PERMEASE"/>
    <property type="match status" value="1"/>
</dbReference>
<accession>S5SRI3</accession>
<organism evidence="10 11">
    <name type="scientific">Corynebacterium maris DSM 45190</name>
    <dbReference type="NCBI Taxonomy" id="1224163"/>
    <lineage>
        <taxon>Bacteria</taxon>
        <taxon>Bacillati</taxon>
        <taxon>Actinomycetota</taxon>
        <taxon>Actinomycetes</taxon>
        <taxon>Mycobacteriales</taxon>
        <taxon>Corynebacteriaceae</taxon>
        <taxon>Corynebacterium</taxon>
    </lineage>
</organism>
<evidence type="ECO:0000256" key="5">
    <source>
        <dbReference type="ARBA" id="ARBA00022692"/>
    </source>
</evidence>
<keyword evidence="5 8" id="KW-0812">Transmembrane</keyword>
<keyword evidence="4" id="KW-1003">Cell membrane</keyword>
<evidence type="ECO:0000313" key="11">
    <source>
        <dbReference type="Proteomes" id="UP000015388"/>
    </source>
</evidence>
<protein>
    <submittedName>
        <fullName evidence="10">ABC transporter permease</fullName>
    </submittedName>
</protein>
<evidence type="ECO:0000259" key="9">
    <source>
        <dbReference type="Pfam" id="PF01061"/>
    </source>
</evidence>
<reference evidence="10 11" key="1">
    <citation type="submission" date="2012-11" db="EMBL/GenBank/DDBJ databases">
        <title>The complete genome sequence of Corynebacterium maris Coryn-1 (=DSM 45190).</title>
        <authorList>
            <person name="Schaffert L."/>
            <person name="Albersmeier A."/>
            <person name="Kalinowski J."/>
            <person name="Ruckert C."/>
        </authorList>
    </citation>
    <scope>NUCLEOTIDE SEQUENCE [LARGE SCALE GENOMIC DNA]</scope>
    <source>
        <strain evidence="11">Coryn-1</strain>
    </source>
</reference>
<dbReference type="GO" id="GO:0140359">
    <property type="term" value="F:ABC-type transporter activity"/>
    <property type="evidence" value="ECO:0007669"/>
    <property type="project" value="InterPro"/>
</dbReference>
<feature type="transmembrane region" description="Helical" evidence="8">
    <location>
        <begin position="151"/>
        <end position="172"/>
    </location>
</feature>
<feature type="transmembrane region" description="Helical" evidence="8">
    <location>
        <begin position="268"/>
        <end position="289"/>
    </location>
</feature>
<dbReference type="InterPro" id="IPR013525">
    <property type="entry name" value="ABC2_TM"/>
</dbReference>
<evidence type="ECO:0000256" key="1">
    <source>
        <dbReference type="ARBA" id="ARBA00004651"/>
    </source>
</evidence>
<dbReference type="PATRIC" id="fig|1224163.3.peg.236"/>
<keyword evidence="11" id="KW-1185">Reference proteome</keyword>
<keyword evidence="3" id="KW-0813">Transport</keyword>
<evidence type="ECO:0000256" key="8">
    <source>
        <dbReference type="SAM" id="Phobius"/>
    </source>
</evidence>
<evidence type="ECO:0000313" key="10">
    <source>
        <dbReference type="EMBL" id="AGS33719.1"/>
    </source>
</evidence>
<dbReference type="HOGENOM" id="CLU_060703_0_0_11"/>
<feature type="transmembrane region" description="Helical" evidence="8">
    <location>
        <begin position="207"/>
        <end position="226"/>
    </location>
</feature>
<feature type="transmembrane region" description="Helical" evidence="8">
    <location>
        <begin position="72"/>
        <end position="94"/>
    </location>
</feature>
<sequence>MAVQDKTTEQLRADVARMTTVTDAAEVPKSSSQTLKASMRDLTYGFSQHELWLQLGWQDIKQRYRRSTLGPLWITIATGVMAAALGLLYSLLFQIDWREFLPHVTVGFIVWGFISGCVKEGSTIFIDNEGLIKQLPSALSVHVYRVVWRQLLFFAHNLVIWLILVFVLDIPLNWESLLAIPALLLLVLNGVWVAMFFGIVATRFRDVAPLLDALIQLAFYVTPIVWTTHTLEQQGGEVAEQARIVEINPLFHYLEIVRAPMLGNHVEFYHWAIVLGCTVVGLGLTLLAMRQWRFRVSYWV</sequence>
<dbReference type="GO" id="GO:0015920">
    <property type="term" value="P:lipopolysaccharide transport"/>
    <property type="evidence" value="ECO:0007669"/>
    <property type="project" value="TreeGrafter"/>
</dbReference>
<feature type="transmembrane region" description="Helical" evidence="8">
    <location>
        <begin position="100"/>
        <end position="118"/>
    </location>
</feature>
<dbReference type="AlphaFoldDB" id="S5SRI3"/>
<name>S5SRI3_9CORY</name>
<evidence type="ECO:0000256" key="2">
    <source>
        <dbReference type="ARBA" id="ARBA00007783"/>
    </source>
</evidence>
<dbReference type="PANTHER" id="PTHR30413:SF10">
    <property type="entry name" value="CAPSULE POLYSACCHARIDE EXPORT INNER-MEMBRANE PROTEIN CTRC"/>
    <property type="match status" value="1"/>
</dbReference>
<proteinExistence type="inferred from homology"/>
<dbReference type="EMBL" id="CP003924">
    <property type="protein sequence ID" value="AGS33719.1"/>
    <property type="molecule type" value="Genomic_DNA"/>
</dbReference>
<dbReference type="Proteomes" id="UP000015388">
    <property type="component" value="Chromosome"/>
</dbReference>
<comment type="subcellular location">
    <subcellularLocation>
        <location evidence="1">Cell membrane</location>
        <topology evidence="1">Multi-pass membrane protein</topology>
    </subcellularLocation>
</comment>
<feature type="domain" description="ABC-2 type transporter transmembrane" evidence="9">
    <location>
        <begin position="52"/>
        <end position="261"/>
    </location>
</feature>
<comment type="similarity">
    <text evidence="2">Belongs to the ABC-2 integral membrane protein family.</text>
</comment>
<dbReference type="Pfam" id="PF01061">
    <property type="entry name" value="ABC2_membrane"/>
    <property type="match status" value="1"/>
</dbReference>
<dbReference type="KEGG" id="cmd:B841_01180"/>
<dbReference type="GO" id="GO:0005886">
    <property type="term" value="C:plasma membrane"/>
    <property type="evidence" value="ECO:0007669"/>
    <property type="project" value="UniProtKB-SubCell"/>
</dbReference>
<evidence type="ECO:0000256" key="4">
    <source>
        <dbReference type="ARBA" id="ARBA00022475"/>
    </source>
</evidence>
<evidence type="ECO:0000256" key="7">
    <source>
        <dbReference type="ARBA" id="ARBA00023136"/>
    </source>
</evidence>
<dbReference type="STRING" id="1224163.B841_01180"/>
<evidence type="ECO:0000256" key="3">
    <source>
        <dbReference type="ARBA" id="ARBA00022448"/>
    </source>
</evidence>
<evidence type="ECO:0000256" key="6">
    <source>
        <dbReference type="ARBA" id="ARBA00022989"/>
    </source>
</evidence>
<dbReference type="RefSeq" id="WP_020933654.1">
    <property type="nucleotide sequence ID" value="NC_021915.1"/>
</dbReference>
<gene>
    <name evidence="10" type="ORF">B841_01180</name>
</gene>
<keyword evidence="7 8" id="KW-0472">Membrane</keyword>
<feature type="transmembrane region" description="Helical" evidence="8">
    <location>
        <begin position="178"/>
        <end position="200"/>
    </location>
</feature>
<dbReference type="eggNOG" id="COG1682">
    <property type="taxonomic scope" value="Bacteria"/>
</dbReference>